<dbReference type="STRING" id="227084.SAMN05421855_101835"/>
<accession>A0A1G7D959</accession>
<evidence type="ECO:0000313" key="2">
    <source>
        <dbReference type="Proteomes" id="UP000199321"/>
    </source>
</evidence>
<gene>
    <name evidence="1" type="ORF">SAMN05421855_101835</name>
</gene>
<sequence>MVEKTEVLKSDFSVIEFFSDSSMVDVSENIKSCT</sequence>
<dbReference type="EMBL" id="FNBA01000001">
    <property type="protein sequence ID" value="SDE48077.1"/>
    <property type="molecule type" value="Genomic_DNA"/>
</dbReference>
<name>A0A1G7D959_9FLAO</name>
<protein>
    <submittedName>
        <fullName evidence="1">Uncharacterized protein</fullName>
    </submittedName>
</protein>
<proteinExistence type="predicted"/>
<dbReference type="Proteomes" id="UP000199321">
    <property type="component" value="Unassembled WGS sequence"/>
</dbReference>
<organism evidence="1 2">
    <name type="scientific">Ulvibacter litoralis</name>
    <dbReference type="NCBI Taxonomy" id="227084"/>
    <lineage>
        <taxon>Bacteria</taxon>
        <taxon>Pseudomonadati</taxon>
        <taxon>Bacteroidota</taxon>
        <taxon>Flavobacteriia</taxon>
        <taxon>Flavobacteriales</taxon>
        <taxon>Flavobacteriaceae</taxon>
        <taxon>Ulvibacter</taxon>
    </lineage>
</organism>
<evidence type="ECO:0000313" key="1">
    <source>
        <dbReference type="EMBL" id="SDE48077.1"/>
    </source>
</evidence>
<dbReference type="AlphaFoldDB" id="A0A1G7D959"/>
<keyword evidence="2" id="KW-1185">Reference proteome</keyword>
<reference evidence="1 2" key="1">
    <citation type="submission" date="2016-10" db="EMBL/GenBank/DDBJ databases">
        <authorList>
            <person name="de Groot N.N."/>
        </authorList>
    </citation>
    <scope>NUCLEOTIDE SEQUENCE [LARGE SCALE GENOMIC DNA]</scope>
    <source>
        <strain evidence="1 2">DSM 16195</strain>
    </source>
</reference>